<name>A0A7W7YX81_9HYPH</name>
<dbReference type="AlphaFoldDB" id="A0A7W7YX81"/>
<comment type="caution">
    <text evidence="1">The sequence shown here is derived from an EMBL/GenBank/DDBJ whole genome shotgun (WGS) entry which is preliminary data.</text>
</comment>
<evidence type="ECO:0000313" key="2">
    <source>
        <dbReference type="Proteomes" id="UP000535406"/>
    </source>
</evidence>
<dbReference type="InterPro" id="IPR009061">
    <property type="entry name" value="DNA-bd_dom_put_sf"/>
</dbReference>
<keyword evidence="2" id="KW-1185">Reference proteome</keyword>
<organism evidence="1 2">
    <name type="scientific">Shinella fusca</name>
    <dbReference type="NCBI Taxonomy" id="544480"/>
    <lineage>
        <taxon>Bacteria</taxon>
        <taxon>Pseudomonadati</taxon>
        <taxon>Pseudomonadota</taxon>
        <taxon>Alphaproteobacteria</taxon>
        <taxon>Hyphomicrobiales</taxon>
        <taxon>Rhizobiaceae</taxon>
        <taxon>Shinella</taxon>
    </lineage>
</organism>
<evidence type="ECO:0000313" key="1">
    <source>
        <dbReference type="EMBL" id="MBB5044036.1"/>
    </source>
</evidence>
<proteinExistence type="predicted"/>
<dbReference type="SUPFAM" id="SSF46955">
    <property type="entry name" value="Putative DNA-binding domain"/>
    <property type="match status" value="1"/>
</dbReference>
<keyword evidence="1" id="KW-0238">DNA-binding</keyword>
<dbReference type="Proteomes" id="UP000535406">
    <property type="component" value="Unassembled WGS sequence"/>
</dbReference>
<dbReference type="GO" id="GO:0003677">
    <property type="term" value="F:DNA binding"/>
    <property type="evidence" value="ECO:0007669"/>
    <property type="project" value="UniProtKB-KW"/>
</dbReference>
<accession>A0A7W7YX81</accession>
<dbReference type="EMBL" id="JACHIK010000013">
    <property type="protein sequence ID" value="MBB5044036.1"/>
    <property type="molecule type" value="Genomic_DNA"/>
</dbReference>
<dbReference type="RefSeq" id="WP_184145394.1">
    <property type="nucleotide sequence ID" value="NZ_JACHIK010000013.1"/>
</dbReference>
<gene>
    <name evidence="1" type="ORF">HNQ66_003449</name>
</gene>
<protein>
    <submittedName>
        <fullName evidence="1">Putative DNA-binding transcriptional regulator AlpA</fullName>
    </submittedName>
</protein>
<reference evidence="1 2" key="1">
    <citation type="submission" date="2020-08" db="EMBL/GenBank/DDBJ databases">
        <title>Genomic Encyclopedia of Type Strains, Phase IV (KMG-IV): sequencing the most valuable type-strain genomes for metagenomic binning, comparative biology and taxonomic classification.</title>
        <authorList>
            <person name="Goeker M."/>
        </authorList>
    </citation>
    <scope>NUCLEOTIDE SEQUENCE [LARGE SCALE GENOMIC DNA]</scope>
    <source>
        <strain evidence="1 2">DSM 21319</strain>
    </source>
</reference>
<sequence>MAASSLREASLPRFALRRGEAAAALAISPGTFDSWIENGRLPKGKRIDGVVVWDVERLRDAWLRLYEADNHLDGDDGNPFDELVV</sequence>